<comment type="caution">
    <text evidence="6">The sequence shown here is derived from an EMBL/GenBank/DDBJ whole genome shotgun (WGS) entry which is preliminary data.</text>
</comment>
<reference evidence="6 7" key="1">
    <citation type="submission" date="2020-04" db="EMBL/GenBank/DDBJ databases">
        <title>Bacillus sp. UniB3 isolated from commercial digestive syrup.</title>
        <authorList>
            <person name="Thorat V."/>
            <person name="Kirdat K."/>
            <person name="Tiwarekar B."/>
            <person name="Yadav A."/>
        </authorList>
    </citation>
    <scope>NUCLEOTIDE SEQUENCE [LARGE SCALE GENOMIC DNA]</scope>
    <source>
        <strain evidence="6 7">UniB3</strain>
    </source>
</reference>
<dbReference type="Pfam" id="PF00365">
    <property type="entry name" value="PFK"/>
    <property type="match status" value="1"/>
</dbReference>
<evidence type="ECO:0000313" key="6">
    <source>
        <dbReference type="EMBL" id="NMO79195.1"/>
    </source>
</evidence>
<keyword evidence="2" id="KW-0479">Metal-binding</keyword>
<dbReference type="InterPro" id="IPR035966">
    <property type="entry name" value="PKF_sf"/>
</dbReference>
<sequence>MKVGIIIAGVLPAGVKQIIHKMFNELAPCHQLFGIEVKKETGAADYLEFIVNNDSPYLSESVLKPSTLSVNVRWEEICAPMDSIIFIGDAQAKEQWQKSLVRSGKIHSLYVPVSIYNDIEGSDWSLGYDTAINSITQMILKVKDTIHSLKYEKPRLFGFSIKGSPSPSINMLEDISMAVDGHFIANPFEREEGELLSNKIDGSFNHVHTSSVLVYSHTNRERVKEHLINHLNVDWKYTEIDEALCMGTNPTTIDRILANEIAETIVLWLNNHHPTGEIMVKKDGVLYQNKKYEGMII</sequence>
<keyword evidence="3 6" id="KW-0418">Kinase</keyword>
<keyword evidence="1" id="KW-0808">Transferase</keyword>
<dbReference type="EMBL" id="JABBPK010000001">
    <property type="protein sequence ID" value="NMO79195.1"/>
    <property type="molecule type" value="Genomic_DNA"/>
</dbReference>
<evidence type="ECO:0000259" key="5">
    <source>
        <dbReference type="Pfam" id="PF00365"/>
    </source>
</evidence>
<dbReference type="AlphaFoldDB" id="A0A7Y0KBE3"/>
<evidence type="ECO:0000256" key="4">
    <source>
        <dbReference type="ARBA" id="ARBA00022842"/>
    </source>
</evidence>
<dbReference type="Gene3D" id="3.40.50.450">
    <property type="match status" value="1"/>
</dbReference>
<dbReference type="Proteomes" id="UP000588491">
    <property type="component" value="Unassembled WGS sequence"/>
</dbReference>
<organism evidence="6 7">
    <name type="scientific">Niallia alba</name>
    <dbReference type="NCBI Taxonomy" id="2729105"/>
    <lineage>
        <taxon>Bacteria</taxon>
        <taxon>Bacillati</taxon>
        <taxon>Bacillota</taxon>
        <taxon>Bacilli</taxon>
        <taxon>Bacillales</taxon>
        <taxon>Bacillaceae</taxon>
        <taxon>Niallia</taxon>
    </lineage>
</organism>
<name>A0A7Y0KBE3_9BACI</name>
<dbReference type="InterPro" id="IPR000023">
    <property type="entry name" value="Phosphofructokinase_dom"/>
</dbReference>
<proteinExistence type="predicted"/>
<dbReference type="RefSeq" id="WP_169189112.1">
    <property type="nucleotide sequence ID" value="NZ_JABBPK010000001.1"/>
</dbReference>
<dbReference type="UniPathway" id="UPA00109">
    <property type="reaction ID" value="UER00182"/>
</dbReference>
<feature type="domain" description="Phosphofructokinase" evidence="5">
    <location>
        <begin position="81"/>
        <end position="267"/>
    </location>
</feature>
<dbReference type="SUPFAM" id="SSF53784">
    <property type="entry name" value="Phosphofructokinase"/>
    <property type="match status" value="1"/>
</dbReference>
<accession>A0A7Y0KBE3</accession>
<evidence type="ECO:0000313" key="7">
    <source>
        <dbReference type="Proteomes" id="UP000588491"/>
    </source>
</evidence>
<dbReference type="GO" id="GO:0046872">
    <property type="term" value="F:metal ion binding"/>
    <property type="evidence" value="ECO:0007669"/>
    <property type="project" value="UniProtKB-KW"/>
</dbReference>
<evidence type="ECO:0000256" key="1">
    <source>
        <dbReference type="ARBA" id="ARBA00022679"/>
    </source>
</evidence>
<dbReference type="GO" id="GO:0003872">
    <property type="term" value="F:6-phosphofructokinase activity"/>
    <property type="evidence" value="ECO:0007669"/>
    <property type="project" value="InterPro"/>
</dbReference>
<keyword evidence="7" id="KW-1185">Reference proteome</keyword>
<keyword evidence="4" id="KW-0460">Magnesium</keyword>
<gene>
    <name evidence="6" type="ORF">HHU08_19775</name>
</gene>
<evidence type="ECO:0000256" key="2">
    <source>
        <dbReference type="ARBA" id="ARBA00022723"/>
    </source>
</evidence>
<evidence type="ECO:0000256" key="3">
    <source>
        <dbReference type="ARBA" id="ARBA00022777"/>
    </source>
</evidence>
<protein>
    <submittedName>
        <fullName evidence="6">6-phosphofructokinase</fullName>
    </submittedName>
</protein>